<reference evidence="1" key="1">
    <citation type="submission" date="2021-02" db="EMBL/GenBank/DDBJ databases">
        <authorList>
            <person name="Nowell W R."/>
        </authorList>
    </citation>
    <scope>NUCLEOTIDE SEQUENCE</scope>
</reference>
<feature type="non-terminal residue" evidence="1">
    <location>
        <position position="1"/>
    </location>
</feature>
<dbReference type="Proteomes" id="UP000663874">
    <property type="component" value="Unassembled WGS sequence"/>
</dbReference>
<dbReference type="AlphaFoldDB" id="A0A820JGP9"/>
<evidence type="ECO:0000313" key="2">
    <source>
        <dbReference type="Proteomes" id="UP000663874"/>
    </source>
</evidence>
<comment type="caution">
    <text evidence="1">The sequence shown here is derived from an EMBL/GenBank/DDBJ whole genome shotgun (WGS) entry which is preliminary data.</text>
</comment>
<protein>
    <submittedName>
        <fullName evidence="1">Uncharacterized protein</fullName>
    </submittedName>
</protein>
<sequence>GGLAIITRFLTIIFVKIYQHKKNRINPEALQQNI</sequence>
<evidence type="ECO:0000313" key="1">
    <source>
        <dbReference type="EMBL" id="CAF4325210.1"/>
    </source>
</evidence>
<name>A0A820JGP9_9BILA</name>
<gene>
    <name evidence="1" type="ORF">FNK824_LOCUS41485</name>
</gene>
<accession>A0A820JGP9</accession>
<organism evidence="1 2">
    <name type="scientific">Rotaria sordida</name>
    <dbReference type="NCBI Taxonomy" id="392033"/>
    <lineage>
        <taxon>Eukaryota</taxon>
        <taxon>Metazoa</taxon>
        <taxon>Spiralia</taxon>
        <taxon>Gnathifera</taxon>
        <taxon>Rotifera</taxon>
        <taxon>Eurotatoria</taxon>
        <taxon>Bdelloidea</taxon>
        <taxon>Philodinida</taxon>
        <taxon>Philodinidae</taxon>
        <taxon>Rotaria</taxon>
    </lineage>
</organism>
<proteinExistence type="predicted"/>
<dbReference type="EMBL" id="CAJOBE010040734">
    <property type="protein sequence ID" value="CAF4325210.1"/>
    <property type="molecule type" value="Genomic_DNA"/>
</dbReference>